<comment type="similarity">
    <text evidence="4">Belongs to the HINT family.</text>
</comment>
<dbReference type="Gene3D" id="3.30.428.10">
    <property type="entry name" value="HIT-like"/>
    <property type="match status" value="1"/>
</dbReference>
<comment type="caution">
    <text evidence="9">The sequence shown here is derived from an EMBL/GenBank/DDBJ whole genome shotgun (WGS) entry which is preliminary data.</text>
</comment>
<evidence type="ECO:0000313" key="10">
    <source>
        <dbReference type="Proteomes" id="UP000192578"/>
    </source>
</evidence>
<dbReference type="AlphaFoldDB" id="A0A1W0X694"/>
<keyword evidence="10" id="KW-1185">Reference proteome</keyword>
<dbReference type="Proteomes" id="UP000192578">
    <property type="component" value="Unassembled WGS sequence"/>
</dbReference>
<dbReference type="SUPFAM" id="SSF54197">
    <property type="entry name" value="HIT-like"/>
    <property type="match status" value="1"/>
</dbReference>
<dbReference type="InterPro" id="IPR036265">
    <property type="entry name" value="HIT-like_sf"/>
</dbReference>
<dbReference type="InterPro" id="IPR011146">
    <property type="entry name" value="HIT-like"/>
</dbReference>
<keyword evidence="1" id="KW-0547">Nucleotide-binding</keyword>
<dbReference type="PROSITE" id="PS51084">
    <property type="entry name" value="HIT_2"/>
    <property type="match status" value="1"/>
</dbReference>
<evidence type="ECO:0000313" key="9">
    <source>
        <dbReference type="EMBL" id="OQV22870.1"/>
    </source>
</evidence>
<evidence type="ECO:0000256" key="3">
    <source>
        <dbReference type="ARBA" id="ARBA00024472"/>
    </source>
</evidence>
<evidence type="ECO:0000256" key="1">
    <source>
        <dbReference type="ARBA" id="ARBA00022741"/>
    </source>
</evidence>
<proteinExistence type="inferred from homology"/>
<dbReference type="Pfam" id="PF11969">
    <property type="entry name" value="DcpS_C"/>
    <property type="match status" value="1"/>
</dbReference>
<keyword evidence="2" id="KW-0378">Hydrolase</keyword>
<comment type="catalytic activity">
    <reaction evidence="3">
        <text>adenosine 5'-phosphoramidate + H2O = NH4(+) + AMP</text>
        <dbReference type="Rhea" id="RHEA:67916"/>
        <dbReference type="ChEBI" id="CHEBI:15377"/>
        <dbReference type="ChEBI" id="CHEBI:28938"/>
        <dbReference type="ChEBI" id="CHEBI:57890"/>
        <dbReference type="ChEBI" id="CHEBI:456215"/>
    </reaction>
</comment>
<dbReference type="PANTHER" id="PTHR12486:SF5">
    <property type="entry name" value="ADENOSINE 5'-MONOPHOSPHORAMIDASE HINT3"/>
    <property type="match status" value="1"/>
</dbReference>
<feature type="short sequence motif" description="Histidine triad motif" evidence="7">
    <location>
        <begin position="129"/>
        <end position="133"/>
    </location>
</feature>
<protein>
    <recommendedName>
        <fullName evidence="5">Adenosine 5'-monophosphoramidase HINT3</fullName>
    </recommendedName>
    <alternativeName>
        <fullName evidence="6">Histidine triad nucleotide-binding protein 3</fullName>
    </alternativeName>
</protein>
<gene>
    <name evidence="9" type="ORF">BV898_03302</name>
</gene>
<evidence type="ECO:0000259" key="8">
    <source>
        <dbReference type="PROSITE" id="PS51084"/>
    </source>
</evidence>
<dbReference type="EMBL" id="MTYJ01000015">
    <property type="protein sequence ID" value="OQV22870.1"/>
    <property type="molecule type" value="Genomic_DNA"/>
</dbReference>
<evidence type="ECO:0000256" key="4">
    <source>
        <dbReference type="ARBA" id="ARBA00025764"/>
    </source>
</evidence>
<dbReference type="GO" id="GO:0000166">
    <property type="term" value="F:nucleotide binding"/>
    <property type="evidence" value="ECO:0007669"/>
    <property type="project" value="UniProtKB-KW"/>
</dbReference>
<evidence type="ECO:0000256" key="6">
    <source>
        <dbReference type="ARBA" id="ARBA00042361"/>
    </source>
</evidence>
<dbReference type="GO" id="GO:0016787">
    <property type="term" value="F:hydrolase activity"/>
    <property type="evidence" value="ECO:0007669"/>
    <property type="project" value="UniProtKB-KW"/>
</dbReference>
<evidence type="ECO:0000256" key="2">
    <source>
        <dbReference type="ARBA" id="ARBA00022801"/>
    </source>
</evidence>
<reference evidence="10" key="1">
    <citation type="submission" date="2017-01" db="EMBL/GenBank/DDBJ databases">
        <title>Comparative genomics of anhydrobiosis in the tardigrade Hypsibius dujardini.</title>
        <authorList>
            <person name="Yoshida Y."/>
            <person name="Koutsovoulos G."/>
            <person name="Laetsch D."/>
            <person name="Stevens L."/>
            <person name="Kumar S."/>
            <person name="Horikawa D."/>
            <person name="Ishino K."/>
            <person name="Komine S."/>
            <person name="Tomita M."/>
            <person name="Blaxter M."/>
            <person name="Arakawa K."/>
        </authorList>
    </citation>
    <scope>NUCLEOTIDE SEQUENCE [LARGE SCALE GENOMIC DNA]</scope>
    <source>
        <strain evidence="10">Z151</strain>
    </source>
</reference>
<sequence length="176" mass="20030">MRTLWSYFHNSENRLLPTATSLLNMSTAAVKPPCIFCTIAAKEDATTEILYEDEILVAFRDIHPATDRHLLIVPKRHIASAKSLTVVDMATVTQLVDAGRKVLSEAGVDPADEEVRMGFHWPPFHLIHHLHLHVLYPVSKMGFLSRIVFRPDSWWFVSPETVLQGLRNKSDEQPHQ</sequence>
<accession>A0A1W0X694</accession>
<dbReference type="PANTHER" id="PTHR12486">
    <property type="entry name" value="APRATAXIN-RELATED"/>
    <property type="match status" value="1"/>
</dbReference>
<feature type="domain" description="HIT" evidence="8">
    <location>
        <begin position="35"/>
        <end position="146"/>
    </location>
</feature>
<name>A0A1W0X694_HYPEX</name>
<organism evidence="9 10">
    <name type="scientific">Hypsibius exemplaris</name>
    <name type="common">Freshwater tardigrade</name>
    <dbReference type="NCBI Taxonomy" id="2072580"/>
    <lineage>
        <taxon>Eukaryota</taxon>
        <taxon>Metazoa</taxon>
        <taxon>Ecdysozoa</taxon>
        <taxon>Tardigrada</taxon>
        <taxon>Eutardigrada</taxon>
        <taxon>Parachela</taxon>
        <taxon>Hypsibioidea</taxon>
        <taxon>Hypsibiidae</taxon>
        <taxon>Hypsibius</taxon>
    </lineage>
</organism>
<evidence type="ECO:0000256" key="5">
    <source>
        <dbReference type="ARBA" id="ARBA00039802"/>
    </source>
</evidence>
<dbReference type="OrthoDB" id="1915375at2759"/>
<evidence type="ECO:0000256" key="7">
    <source>
        <dbReference type="PROSITE-ProRule" id="PRU00464"/>
    </source>
</evidence>